<evidence type="ECO:0000313" key="1">
    <source>
        <dbReference type="EMBL" id="MFC0560817.1"/>
    </source>
</evidence>
<evidence type="ECO:0008006" key="3">
    <source>
        <dbReference type="Google" id="ProtNLM"/>
    </source>
</evidence>
<reference evidence="1 2" key="1">
    <citation type="submission" date="2024-09" db="EMBL/GenBank/DDBJ databases">
        <authorList>
            <person name="Sun Q."/>
            <person name="Mori K."/>
        </authorList>
    </citation>
    <scope>NUCLEOTIDE SEQUENCE [LARGE SCALE GENOMIC DNA]</scope>
    <source>
        <strain evidence="1 2">NCAIM B.02301</strain>
    </source>
</reference>
<sequence length="166" mass="19919">MKTCGYCGSEVSSLDEKNFYCDFCEMKLSHDHVTENGERKNIYFRDFAFLEWIERSTPELMTLHTVELLLLLREVRKERSDNFGTLHIFNKIESKEVKEEIRDAKSYQGGQYEYLTRKLWVIENIIRERIGYVPERMSQPFLIKQMEEAKKEPKPMRIRKEPKKAL</sequence>
<evidence type="ECO:0000313" key="2">
    <source>
        <dbReference type="Proteomes" id="UP001589833"/>
    </source>
</evidence>
<dbReference type="EMBL" id="JBHLTR010000044">
    <property type="protein sequence ID" value="MFC0560817.1"/>
    <property type="molecule type" value="Genomic_DNA"/>
</dbReference>
<comment type="caution">
    <text evidence="1">The sequence shown here is derived from an EMBL/GenBank/DDBJ whole genome shotgun (WGS) entry which is preliminary data.</text>
</comment>
<organism evidence="1 2">
    <name type="scientific">Halalkalibacter alkalisediminis</name>
    <dbReference type="NCBI Taxonomy" id="935616"/>
    <lineage>
        <taxon>Bacteria</taxon>
        <taxon>Bacillati</taxon>
        <taxon>Bacillota</taxon>
        <taxon>Bacilli</taxon>
        <taxon>Bacillales</taxon>
        <taxon>Bacillaceae</taxon>
        <taxon>Halalkalibacter</taxon>
    </lineage>
</organism>
<gene>
    <name evidence="1" type="ORF">ACFFH4_17780</name>
</gene>
<name>A0ABV6NJ72_9BACI</name>
<proteinExistence type="predicted"/>
<dbReference type="Proteomes" id="UP001589833">
    <property type="component" value="Unassembled WGS sequence"/>
</dbReference>
<keyword evidence="2" id="KW-1185">Reference proteome</keyword>
<dbReference type="RefSeq" id="WP_390186946.1">
    <property type="nucleotide sequence ID" value="NZ_JBHLTR010000044.1"/>
</dbReference>
<accession>A0ABV6NJ72</accession>
<protein>
    <recommendedName>
        <fullName evidence="3">TFIIB-type zinc ribbon-containing protein</fullName>
    </recommendedName>
</protein>